<keyword evidence="4" id="KW-0325">Glycoprotein</keyword>
<protein>
    <recommendedName>
        <fullName evidence="6">SRCR domain-containing protein</fullName>
    </recommendedName>
</protein>
<keyword evidence="3" id="KW-1015">Disulfide bond</keyword>
<accession>A0AAV7QKD1</accession>
<dbReference type="PROSITE" id="PS00420">
    <property type="entry name" value="SRCR_1"/>
    <property type="match status" value="1"/>
</dbReference>
<dbReference type="SUPFAM" id="SSF56487">
    <property type="entry name" value="SRCR-like"/>
    <property type="match status" value="1"/>
</dbReference>
<evidence type="ECO:0000256" key="2">
    <source>
        <dbReference type="ARBA" id="ARBA00022737"/>
    </source>
</evidence>
<dbReference type="SMART" id="SM00202">
    <property type="entry name" value="SR"/>
    <property type="match status" value="1"/>
</dbReference>
<evidence type="ECO:0000313" key="7">
    <source>
        <dbReference type="EMBL" id="KAJ1139796.1"/>
    </source>
</evidence>
<keyword evidence="2" id="KW-0677">Repeat</keyword>
<dbReference type="FunFam" id="3.10.250.10:FF:000006">
    <property type="entry name" value="neurotrypsin isoform X2"/>
    <property type="match status" value="1"/>
</dbReference>
<sequence>MQGPTTSRRPEELDLRLVNGQHRCAGRVEVLYGSFWGTVCDDQWDKADAEVVCRQLGCGAAVQYLRKAYFGQGSGEVFLEKVNCTDMEKLKNVLRKEWNVVGTKSDLF</sequence>
<dbReference type="EMBL" id="JANPWB010000010">
    <property type="protein sequence ID" value="KAJ1139796.1"/>
    <property type="molecule type" value="Genomic_DNA"/>
</dbReference>
<dbReference type="PROSITE" id="PS50287">
    <property type="entry name" value="SRCR_2"/>
    <property type="match status" value="1"/>
</dbReference>
<proteinExistence type="predicted"/>
<evidence type="ECO:0000256" key="4">
    <source>
        <dbReference type="ARBA" id="ARBA00023180"/>
    </source>
</evidence>
<name>A0AAV7QKD1_PLEWA</name>
<evidence type="ECO:0000256" key="1">
    <source>
        <dbReference type="ARBA" id="ARBA00022729"/>
    </source>
</evidence>
<dbReference type="InterPro" id="IPR036772">
    <property type="entry name" value="SRCR-like_dom_sf"/>
</dbReference>
<evidence type="ECO:0000256" key="5">
    <source>
        <dbReference type="PROSITE-ProRule" id="PRU00196"/>
    </source>
</evidence>
<evidence type="ECO:0000259" key="6">
    <source>
        <dbReference type="PROSITE" id="PS50287"/>
    </source>
</evidence>
<keyword evidence="8" id="KW-1185">Reference proteome</keyword>
<organism evidence="7 8">
    <name type="scientific">Pleurodeles waltl</name>
    <name type="common">Iberian ribbed newt</name>
    <dbReference type="NCBI Taxonomy" id="8319"/>
    <lineage>
        <taxon>Eukaryota</taxon>
        <taxon>Metazoa</taxon>
        <taxon>Chordata</taxon>
        <taxon>Craniata</taxon>
        <taxon>Vertebrata</taxon>
        <taxon>Euteleostomi</taxon>
        <taxon>Amphibia</taxon>
        <taxon>Batrachia</taxon>
        <taxon>Caudata</taxon>
        <taxon>Salamandroidea</taxon>
        <taxon>Salamandridae</taxon>
        <taxon>Pleurodelinae</taxon>
        <taxon>Pleurodeles</taxon>
    </lineage>
</organism>
<dbReference type="PANTHER" id="PTHR48071">
    <property type="entry name" value="SRCR DOMAIN-CONTAINING PROTEIN"/>
    <property type="match status" value="1"/>
</dbReference>
<dbReference type="Proteomes" id="UP001066276">
    <property type="component" value="Chromosome 6"/>
</dbReference>
<dbReference type="PANTHER" id="PTHR48071:SF18">
    <property type="entry name" value="DELETED IN MALIGNANT BRAIN TUMORS 1 PROTEIN-RELATED"/>
    <property type="match status" value="1"/>
</dbReference>
<dbReference type="Gene3D" id="3.10.250.10">
    <property type="entry name" value="SRCR-like domain"/>
    <property type="match status" value="1"/>
</dbReference>
<dbReference type="Pfam" id="PF00530">
    <property type="entry name" value="SRCR"/>
    <property type="match status" value="1"/>
</dbReference>
<dbReference type="AlphaFoldDB" id="A0AAV7QKD1"/>
<feature type="domain" description="SRCR" evidence="6">
    <location>
        <begin position="15"/>
        <end position="94"/>
    </location>
</feature>
<dbReference type="PRINTS" id="PR00258">
    <property type="entry name" value="SPERACTRCPTR"/>
</dbReference>
<keyword evidence="1" id="KW-0732">Signal</keyword>
<evidence type="ECO:0000256" key="3">
    <source>
        <dbReference type="ARBA" id="ARBA00023157"/>
    </source>
</evidence>
<dbReference type="InterPro" id="IPR001190">
    <property type="entry name" value="SRCR"/>
</dbReference>
<dbReference type="GO" id="GO:0016020">
    <property type="term" value="C:membrane"/>
    <property type="evidence" value="ECO:0007669"/>
    <property type="project" value="InterPro"/>
</dbReference>
<gene>
    <name evidence="7" type="ORF">NDU88_006160</name>
</gene>
<comment type="caution">
    <text evidence="7">The sequence shown here is derived from an EMBL/GenBank/DDBJ whole genome shotgun (WGS) entry which is preliminary data.</text>
</comment>
<reference evidence="7" key="1">
    <citation type="journal article" date="2022" name="bioRxiv">
        <title>Sequencing and chromosome-scale assembly of the giantPleurodeles waltlgenome.</title>
        <authorList>
            <person name="Brown T."/>
            <person name="Elewa A."/>
            <person name="Iarovenko S."/>
            <person name="Subramanian E."/>
            <person name="Araus A.J."/>
            <person name="Petzold A."/>
            <person name="Susuki M."/>
            <person name="Suzuki K.-i.T."/>
            <person name="Hayashi T."/>
            <person name="Toyoda A."/>
            <person name="Oliveira C."/>
            <person name="Osipova E."/>
            <person name="Leigh N.D."/>
            <person name="Simon A."/>
            <person name="Yun M.H."/>
        </authorList>
    </citation>
    <scope>NUCLEOTIDE SEQUENCE</scope>
    <source>
        <strain evidence="7">20211129_DDA</strain>
        <tissue evidence="7">Liver</tissue>
    </source>
</reference>
<evidence type="ECO:0000313" key="8">
    <source>
        <dbReference type="Proteomes" id="UP001066276"/>
    </source>
</evidence>
<comment type="caution">
    <text evidence="5">Lacks conserved residue(s) required for the propagation of feature annotation.</text>
</comment>